<evidence type="ECO:0000313" key="11">
    <source>
        <dbReference type="EMBL" id="MCY0388368.1"/>
    </source>
</evidence>
<sequence>MEIDRLGVREWEGLPARAARSTFANLAAATGRAALRVLLTLACALLAVVLLGQVRHARAADFVPVAPIPLVTPPDRSADRASLQRGARLFAGYCASCHAARLVRYGQLRELGFSNADIVAELDPTAAKLDEPLHAAMRAEDAKQAFGIAPPDLSLVARAKGRAWIYTYLRSFYSDPDRPMGANNLLVPDVAMPDVLAGLHGERTAVFAGQDVAGAQAGAGRHSANGAASGAVSAAVAGSVAPTRVFVRFAQGAPGSLSPAAYDSALADLTAYLGWMAEPAERQRHRLGAMVVGFLLLFSFAAWRLLRSYRPADR</sequence>
<accession>A0ABT3ZR53</accession>
<evidence type="ECO:0000256" key="7">
    <source>
        <dbReference type="ARBA" id="ARBA00023136"/>
    </source>
</evidence>
<keyword evidence="2 8" id="KW-0349">Heme</keyword>
<keyword evidence="5 9" id="KW-1133">Transmembrane helix</keyword>
<dbReference type="InterPro" id="IPR002326">
    <property type="entry name" value="Cyt_c1"/>
</dbReference>
<dbReference type="PROSITE" id="PS51007">
    <property type="entry name" value="CYTC"/>
    <property type="match status" value="1"/>
</dbReference>
<evidence type="ECO:0000256" key="9">
    <source>
        <dbReference type="SAM" id="Phobius"/>
    </source>
</evidence>
<protein>
    <submittedName>
        <fullName evidence="11">Cytochrome c1</fullName>
    </submittedName>
</protein>
<dbReference type="Proteomes" id="UP001082899">
    <property type="component" value="Unassembled WGS sequence"/>
</dbReference>
<dbReference type="PANTHER" id="PTHR10266">
    <property type="entry name" value="CYTOCHROME C1"/>
    <property type="match status" value="1"/>
</dbReference>
<evidence type="ECO:0000256" key="2">
    <source>
        <dbReference type="ARBA" id="ARBA00022617"/>
    </source>
</evidence>
<dbReference type="PANTHER" id="PTHR10266:SF3">
    <property type="entry name" value="CYTOCHROME C1, HEME PROTEIN, MITOCHONDRIAL"/>
    <property type="match status" value="1"/>
</dbReference>
<keyword evidence="7 9" id="KW-0472">Membrane</keyword>
<evidence type="ECO:0000256" key="5">
    <source>
        <dbReference type="ARBA" id="ARBA00022989"/>
    </source>
</evidence>
<comment type="subcellular location">
    <subcellularLocation>
        <location evidence="1">Membrane</location>
    </subcellularLocation>
</comment>
<dbReference type="RefSeq" id="WP_267848254.1">
    <property type="nucleotide sequence ID" value="NZ_JAPMXC010000003.1"/>
</dbReference>
<dbReference type="Gene3D" id="1.10.760.10">
    <property type="entry name" value="Cytochrome c-like domain"/>
    <property type="match status" value="1"/>
</dbReference>
<evidence type="ECO:0000259" key="10">
    <source>
        <dbReference type="PROSITE" id="PS51007"/>
    </source>
</evidence>
<feature type="transmembrane region" description="Helical" evidence="9">
    <location>
        <begin position="33"/>
        <end position="52"/>
    </location>
</feature>
<evidence type="ECO:0000256" key="6">
    <source>
        <dbReference type="ARBA" id="ARBA00023004"/>
    </source>
</evidence>
<name>A0ABT3ZR53_9BURK</name>
<proteinExistence type="predicted"/>
<evidence type="ECO:0000256" key="3">
    <source>
        <dbReference type="ARBA" id="ARBA00022692"/>
    </source>
</evidence>
<reference evidence="11" key="1">
    <citation type="submission" date="2022-11" db="EMBL/GenBank/DDBJ databases">
        <title>Robbsia betulipollinis sp. nov., isolated from pollen of birch (Betula pendula).</title>
        <authorList>
            <person name="Shi H."/>
            <person name="Ambika Manirajan B."/>
            <person name="Ratering S."/>
            <person name="Geissler-Plaum R."/>
            <person name="Schnell S."/>
        </authorList>
    </citation>
    <scope>NUCLEOTIDE SEQUENCE</scope>
    <source>
        <strain evidence="11">Bb-Pol-6</strain>
    </source>
</reference>
<dbReference type="InterPro" id="IPR036909">
    <property type="entry name" value="Cyt_c-like_dom_sf"/>
</dbReference>
<gene>
    <name evidence="11" type="ORF">OVY01_14195</name>
</gene>
<evidence type="ECO:0000256" key="1">
    <source>
        <dbReference type="ARBA" id="ARBA00004370"/>
    </source>
</evidence>
<keyword evidence="3 9" id="KW-0812">Transmembrane</keyword>
<dbReference type="EMBL" id="JAPMXC010000003">
    <property type="protein sequence ID" value="MCY0388368.1"/>
    <property type="molecule type" value="Genomic_DNA"/>
</dbReference>
<evidence type="ECO:0000256" key="4">
    <source>
        <dbReference type="ARBA" id="ARBA00022723"/>
    </source>
</evidence>
<dbReference type="Pfam" id="PF02167">
    <property type="entry name" value="Cytochrom_C1"/>
    <property type="match status" value="1"/>
</dbReference>
<evidence type="ECO:0000313" key="12">
    <source>
        <dbReference type="Proteomes" id="UP001082899"/>
    </source>
</evidence>
<keyword evidence="6 8" id="KW-0408">Iron</keyword>
<evidence type="ECO:0000256" key="8">
    <source>
        <dbReference type="PROSITE-ProRule" id="PRU00433"/>
    </source>
</evidence>
<dbReference type="InterPro" id="IPR009056">
    <property type="entry name" value="Cyt_c-like_dom"/>
</dbReference>
<comment type="caution">
    <text evidence="11">The sequence shown here is derived from an EMBL/GenBank/DDBJ whole genome shotgun (WGS) entry which is preliminary data.</text>
</comment>
<keyword evidence="12" id="KW-1185">Reference proteome</keyword>
<dbReference type="SUPFAM" id="SSF46626">
    <property type="entry name" value="Cytochrome c"/>
    <property type="match status" value="1"/>
</dbReference>
<dbReference type="PRINTS" id="PR00603">
    <property type="entry name" value="CYTOCHROMEC1"/>
</dbReference>
<organism evidence="11 12">
    <name type="scientific">Robbsia betulipollinis</name>
    <dbReference type="NCBI Taxonomy" id="2981849"/>
    <lineage>
        <taxon>Bacteria</taxon>
        <taxon>Pseudomonadati</taxon>
        <taxon>Pseudomonadota</taxon>
        <taxon>Betaproteobacteria</taxon>
        <taxon>Burkholderiales</taxon>
        <taxon>Burkholderiaceae</taxon>
        <taxon>Robbsia</taxon>
    </lineage>
</organism>
<keyword evidence="4 8" id="KW-0479">Metal-binding</keyword>
<feature type="domain" description="Cytochrome c" evidence="10">
    <location>
        <begin position="81"/>
        <end position="277"/>
    </location>
</feature>
<feature type="transmembrane region" description="Helical" evidence="9">
    <location>
        <begin position="287"/>
        <end position="306"/>
    </location>
</feature>